<dbReference type="RefSeq" id="WP_090657901.1">
    <property type="nucleotide sequence ID" value="NZ_FOXQ01000005.1"/>
</dbReference>
<protein>
    <submittedName>
        <fullName evidence="1">Four helix bundle protein</fullName>
    </submittedName>
</protein>
<proteinExistence type="predicted"/>
<dbReference type="PANTHER" id="PTHR38471">
    <property type="entry name" value="FOUR HELIX BUNDLE PROTEIN"/>
    <property type="match status" value="1"/>
</dbReference>
<gene>
    <name evidence="1" type="ORF">SAMN05444277_105125</name>
</gene>
<dbReference type="OrthoDB" id="9811959at2"/>
<reference evidence="1 2" key="1">
    <citation type="submission" date="2016-10" db="EMBL/GenBank/DDBJ databases">
        <authorList>
            <person name="de Groot N.N."/>
        </authorList>
    </citation>
    <scope>NUCLEOTIDE SEQUENCE [LARGE SCALE GENOMIC DNA]</scope>
    <source>
        <strain evidence="1 2">DSM 28286</strain>
    </source>
</reference>
<dbReference type="NCBIfam" id="TIGR02436">
    <property type="entry name" value="four helix bundle protein"/>
    <property type="match status" value="1"/>
</dbReference>
<organism evidence="1 2">
    <name type="scientific">Parafilimonas terrae</name>
    <dbReference type="NCBI Taxonomy" id="1465490"/>
    <lineage>
        <taxon>Bacteria</taxon>
        <taxon>Pseudomonadati</taxon>
        <taxon>Bacteroidota</taxon>
        <taxon>Chitinophagia</taxon>
        <taxon>Chitinophagales</taxon>
        <taxon>Chitinophagaceae</taxon>
        <taxon>Parafilimonas</taxon>
    </lineage>
</organism>
<dbReference type="PANTHER" id="PTHR38471:SF2">
    <property type="entry name" value="FOUR HELIX BUNDLE PROTEIN"/>
    <property type="match status" value="1"/>
</dbReference>
<keyword evidence="2" id="KW-1185">Reference proteome</keyword>
<dbReference type="Gene3D" id="1.20.1440.60">
    <property type="entry name" value="23S rRNA-intervening sequence"/>
    <property type="match status" value="1"/>
</dbReference>
<evidence type="ECO:0000313" key="2">
    <source>
        <dbReference type="Proteomes" id="UP000199031"/>
    </source>
</evidence>
<sequence length="118" mass="13765">MRDFQELNIWQRSHQLTLTVYTITASFPQQEIYTLTSQMRRSSSSIPTNIAEGCGKSSNAEMKRYLFIAAGSCSELEYQFILSKDLNYIPENLFKELQQEIITIRKMIYAFIERMSST</sequence>
<dbReference type="AlphaFoldDB" id="A0A1I5VQ59"/>
<dbReference type="Pfam" id="PF05635">
    <property type="entry name" value="23S_rRNA_IVP"/>
    <property type="match status" value="1"/>
</dbReference>
<dbReference type="InterPro" id="IPR036583">
    <property type="entry name" value="23S_rRNA_IVS_sf"/>
</dbReference>
<accession>A0A1I5VQ59</accession>
<dbReference type="Proteomes" id="UP000199031">
    <property type="component" value="Unassembled WGS sequence"/>
</dbReference>
<evidence type="ECO:0000313" key="1">
    <source>
        <dbReference type="EMBL" id="SFQ09625.1"/>
    </source>
</evidence>
<dbReference type="InterPro" id="IPR012657">
    <property type="entry name" value="23S_rRNA-intervening_sequence"/>
</dbReference>
<dbReference type="SUPFAM" id="SSF158446">
    <property type="entry name" value="IVS-encoded protein-like"/>
    <property type="match status" value="1"/>
</dbReference>
<name>A0A1I5VQ59_9BACT</name>
<dbReference type="EMBL" id="FOXQ01000005">
    <property type="protein sequence ID" value="SFQ09625.1"/>
    <property type="molecule type" value="Genomic_DNA"/>
</dbReference>
<dbReference type="CDD" id="cd16377">
    <property type="entry name" value="23S_rRNA_IVP_like"/>
    <property type="match status" value="1"/>
</dbReference>